<accession>A0A2P6VF84</accession>
<keyword evidence="3" id="KW-0699">rRNA-binding</keyword>
<evidence type="ECO:0000256" key="5">
    <source>
        <dbReference type="SAM" id="MobiDB-lite"/>
    </source>
</evidence>
<keyword evidence="1" id="KW-0963">Cytoplasm</keyword>
<comment type="caution">
    <text evidence="6">The sequence shown here is derived from an EMBL/GenBank/DDBJ whole genome shotgun (WGS) entry which is preliminary data.</text>
</comment>
<dbReference type="InterPro" id="IPR023153">
    <property type="entry name" value="DarP_sf"/>
</dbReference>
<feature type="region of interest" description="Disordered" evidence="5">
    <location>
        <begin position="196"/>
        <end position="231"/>
    </location>
</feature>
<feature type="compositionally biased region" description="Low complexity" evidence="5">
    <location>
        <begin position="213"/>
        <end position="228"/>
    </location>
</feature>
<keyword evidence="2" id="KW-0690">Ribosome biogenesis</keyword>
<name>A0A2P6VF84_9CHLO</name>
<feature type="compositionally biased region" description="Low complexity" evidence="5">
    <location>
        <begin position="196"/>
        <end position="205"/>
    </location>
</feature>
<protein>
    <submittedName>
        <fullName evidence="6">Uncharacterized protein</fullName>
    </submittedName>
</protein>
<dbReference type="PANTHER" id="PTHR38101:SF1">
    <property type="entry name" value="UPF0307 PROTEIN YJGA"/>
    <property type="match status" value="1"/>
</dbReference>
<keyword evidence="4" id="KW-0694">RNA-binding</keyword>
<evidence type="ECO:0000313" key="7">
    <source>
        <dbReference type="Proteomes" id="UP000239649"/>
    </source>
</evidence>
<dbReference type="SUPFAM" id="SSF158710">
    <property type="entry name" value="PSPTO4464-like"/>
    <property type="match status" value="1"/>
</dbReference>
<dbReference type="InterPro" id="IPR006839">
    <property type="entry name" value="DarP"/>
</dbReference>
<dbReference type="GO" id="GO:0005829">
    <property type="term" value="C:cytosol"/>
    <property type="evidence" value="ECO:0007669"/>
    <property type="project" value="TreeGrafter"/>
</dbReference>
<dbReference type="Proteomes" id="UP000239649">
    <property type="component" value="Unassembled WGS sequence"/>
</dbReference>
<dbReference type="GO" id="GO:0042254">
    <property type="term" value="P:ribosome biogenesis"/>
    <property type="evidence" value="ECO:0007669"/>
    <property type="project" value="UniProtKB-KW"/>
</dbReference>
<organism evidence="6 7">
    <name type="scientific">Micractinium conductrix</name>
    <dbReference type="NCBI Taxonomy" id="554055"/>
    <lineage>
        <taxon>Eukaryota</taxon>
        <taxon>Viridiplantae</taxon>
        <taxon>Chlorophyta</taxon>
        <taxon>core chlorophytes</taxon>
        <taxon>Trebouxiophyceae</taxon>
        <taxon>Chlorellales</taxon>
        <taxon>Chlorellaceae</taxon>
        <taxon>Chlorella clade</taxon>
        <taxon>Micractinium</taxon>
    </lineage>
</organism>
<dbReference type="PANTHER" id="PTHR38101">
    <property type="entry name" value="UPF0307 PROTEIN YJGA"/>
    <property type="match status" value="1"/>
</dbReference>
<dbReference type="EMBL" id="LHPF02000009">
    <property type="protein sequence ID" value="PSC72750.1"/>
    <property type="molecule type" value="Genomic_DNA"/>
</dbReference>
<evidence type="ECO:0000256" key="3">
    <source>
        <dbReference type="ARBA" id="ARBA00022730"/>
    </source>
</evidence>
<evidence type="ECO:0000256" key="1">
    <source>
        <dbReference type="ARBA" id="ARBA00022490"/>
    </source>
</evidence>
<dbReference type="AlphaFoldDB" id="A0A2P6VF84"/>
<feature type="region of interest" description="Disordered" evidence="5">
    <location>
        <begin position="38"/>
        <end position="60"/>
    </location>
</feature>
<keyword evidence="7" id="KW-1185">Reference proteome</keyword>
<evidence type="ECO:0000256" key="4">
    <source>
        <dbReference type="ARBA" id="ARBA00022884"/>
    </source>
</evidence>
<dbReference type="Pfam" id="PF04751">
    <property type="entry name" value="DarP"/>
    <property type="match status" value="1"/>
</dbReference>
<dbReference type="OrthoDB" id="513236at2759"/>
<proteinExistence type="predicted"/>
<evidence type="ECO:0000256" key="2">
    <source>
        <dbReference type="ARBA" id="ARBA00022517"/>
    </source>
</evidence>
<evidence type="ECO:0000313" key="6">
    <source>
        <dbReference type="EMBL" id="PSC72750.1"/>
    </source>
</evidence>
<dbReference type="NCBIfam" id="NF003593">
    <property type="entry name" value="PRK05255.1-1"/>
    <property type="match status" value="1"/>
</dbReference>
<gene>
    <name evidence="6" type="ORF">C2E20_3999</name>
</gene>
<reference evidence="6 7" key="1">
    <citation type="journal article" date="2018" name="Plant J.">
        <title>Genome sequences of Chlorella sorokiniana UTEX 1602 and Micractinium conductrix SAG 241.80: implications to maltose excretion by a green alga.</title>
        <authorList>
            <person name="Arriola M.B."/>
            <person name="Velmurugan N."/>
            <person name="Zhang Y."/>
            <person name="Plunkett M.H."/>
            <person name="Hondzo H."/>
            <person name="Barney B.M."/>
        </authorList>
    </citation>
    <scope>NUCLEOTIDE SEQUENCE [LARGE SCALE GENOMIC DNA]</scope>
    <source>
        <strain evidence="6 7">SAG 241.80</strain>
    </source>
</reference>
<dbReference type="GO" id="GO:0019843">
    <property type="term" value="F:rRNA binding"/>
    <property type="evidence" value="ECO:0007669"/>
    <property type="project" value="UniProtKB-KW"/>
</dbReference>
<dbReference type="Gene3D" id="1.10.60.30">
    <property type="entry name" value="PSPTO4464-like domains"/>
    <property type="match status" value="2"/>
</dbReference>
<sequence length="266" mass="28429">MFAARAASTAAWRLLAVAQQQQQPTRRRMAAALSVHAFHNSTSEPAAGRRGTPRPSKTAAKHEAKHFQVMSRELARLTEKQLARLEPLLGEELVSAAALAASISHRNQGRQRQENLVARMLRESTAEGEMEQLRAAIDSVRTGQGVIADPAVVRQLEAWLAALLAGQTEAATQVFGLATEAGADLQQLRQLVRQAQQTEPVAAPAEDSDGEGDAAAAAAAPAGAAAAGVRLTPKARAARKQLRKLLQPLAETHVGEGEEEEEEEER</sequence>